<evidence type="ECO:0000256" key="1">
    <source>
        <dbReference type="SAM" id="MobiDB-lite"/>
    </source>
</evidence>
<gene>
    <name evidence="2" type="ORF">B296_00022485</name>
</gene>
<sequence length="143" mass="14166">MKGHTQFQGQLRGLGICLPSCLSEVLLYLLGLKVSLGQDEATQPGAVVVDELQAKELQSTKASVGGGGGGMTIKSSGVPSPSGAKDSPIASSHGDVVATGPEDRSEKVTCGSSPIEDSGGLGLSSIDGSVWEVATLGDGVVGG</sequence>
<comment type="caution">
    <text evidence="2">The sequence shown here is derived from an EMBL/GenBank/DDBJ whole genome shotgun (WGS) entry which is preliminary data.</text>
</comment>
<dbReference type="EMBL" id="AMZH03006565">
    <property type="protein sequence ID" value="RRT63523.1"/>
    <property type="molecule type" value="Genomic_DNA"/>
</dbReference>
<reference evidence="2 3" key="1">
    <citation type="journal article" date="2014" name="Agronomy (Basel)">
        <title>A Draft Genome Sequence for Ensete ventricosum, the Drought-Tolerant Tree Against Hunger.</title>
        <authorList>
            <person name="Harrison J."/>
            <person name="Moore K.A."/>
            <person name="Paszkiewicz K."/>
            <person name="Jones T."/>
            <person name="Grant M."/>
            <person name="Ambacheew D."/>
            <person name="Muzemil S."/>
            <person name="Studholme D.J."/>
        </authorList>
    </citation>
    <scope>NUCLEOTIDE SEQUENCE [LARGE SCALE GENOMIC DNA]</scope>
</reference>
<accession>A0A426ZHQ1</accession>
<name>A0A426ZHQ1_ENSVE</name>
<dbReference type="AlphaFoldDB" id="A0A426ZHQ1"/>
<organism evidence="2 3">
    <name type="scientific">Ensete ventricosum</name>
    <name type="common">Abyssinian banana</name>
    <name type="synonym">Musa ensete</name>
    <dbReference type="NCBI Taxonomy" id="4639"/>
    <lineage>
        <taxon>Eukaryota</taxon>
        <taxon>Viridiplantae</taxon>
        <taxon>Streptophyta</taxon>
        <taxon>Embryophyta</taxon>
        <taxon>Tracheophyta</taxon>
        <taxon>Spermatophyta</taxon>
        <taxon>Magnoliopsida</taxon>
        <taxon>Liliopsida</taxon>
        <taxon>Zingiberales</taxon>
        <taxon>Musaceae</taxon>
        <taxon>Ensete</taxon>
    </lineage>
</organism>
<evidence type="ECO:0000313" key="2">
    <source>
        <dbReference type="EMBL" id="RRT63523.1"/>
    </source>
</evidence>
<feature type="region of interest" description="Disordered" evidence="1">
    <location>
        <begin position="60"/>
        <end position="121"/>
    </location>
</feature>
<dbReference type="Proteomes" id="UP000287651">
    <property type="component" value="Unassembled WGS sequence"/>
</dbReference>
<evidence type="ECO:0000313" key="3">
    <source>
        <dbReference type="Proteomes" id="UP000287651"/>
    </source>
</evidence>
<proteinExistence type="predicted"/>
<protein>
    <submittedName>
        <fullName evidence="2">Uncharacterized protein</fullName>
    </submittedName>
</protein>